<dbReference type="PANTHER" id="PTHR30024:SF48">
    <property type="entry name" value="ABC TRANSPORTER SUBSTRATE-BINDING PROTEIN"/>
    <property type="match status" value="1"/>
</dbReference>
<protein>
    <submittedName>
        <fullName evidence="1">NitT/TauT family transport system substrate-binding protein</fullName>
    </submittedName>
</protein>
<dbReference type="EMBL" id="VITN01000007">
    <property type="protein sequence ID" value="TWB20389.1"/>
    <property type="molecule type" value="Genomic_DNA"/>
</dbReference>
<organism evidence="1 2">
    <name type="scientific">Nitrospirillum amazonense</name>
    <dbReference type="NCBI Taxonomy" id="28077"/>
    <lineage>
        <taxon>Bacteria</taxon>
        <taxon>Pseudomonadati</taxon>
        <taxon>Pseudomonadota</taxon>
        <taxon>Alphaproteobacteria</taxon>
        <taxon>Rhodospirillales</taxon>
        <taxon>Azospirillaceae</taxon>
        <taxon>Nitrospirillum</taxon>
    </lineage>
</organism>
<accession>A0A560FFL5</accession>
<evidence type="ECO:0000313" key="1">
    <source>
        <dbReference type="EMBL" id="TWB20389.1"/>
    </source>
</evidence>
<dbReference type="Proteomes" id="UP000319859">
    <property type="component" value="Unassembled WGS sequence"/>
</dbReference>
<sequence>MTMTRRRLLGHLTATGLAAGLAPLRTKAAGAPALRVGVLRYGTVSWELDVIRRHGLDAAHGLTVAPQEFATGQATQVALQAGQVDTIAVDWLWVARQRAAQGGSGGGDWTFIPFSNSAGALMAPAQGPVATVPDLPGRRLGIAGGALDKNWLILRAYAQRQAGIDLDRTAEKTFGAPPLLANALAAGRLDALLTYWPFAAKGQAAGQRRLLTVEDAVTGLGVQGTPPMVGYVFSERWAKANGAVLEGFIAASRQARDLLVKDEAEWPTLRALADAGSDAEFDALRDWYRRGIPRHWGPAEQEAAAQLYQVLASVGGPALVGGGGDTLPAGTFWQAAQSW</sequence>
<dbReference type="RefSeq" id="WP_145750504.1">
    <property type="nucleotide sequence ID" value="NZ_VITN01000007.1"/>
</dbReference>
<dbReference type="PANTHER" id="PTHR30024">
    <property type="entry name" value="ALIPHATIC SULFONATES-BINDING PROTEIN-RELATED"/>
    <property type="match status" value="1"/>
</dbReference>
<dbReference type="OrthoDB" id="5621714at2"/>
<dbReference type="PROSITE" id="PS51318">
    <property type="entry name" value="TAT"/>
    <property type="match status" value="1"/>
</dbReference>
<dbReference type="InterPro" id="IPR006311">
    <property type="entry name" value="TAT_signal"/>
</dbReference>
<dbReference type="Gene3D" id="3.40.190.10">
    <property type="entry name" value="Periplasmic binding protein-like II"/>
    <property type="match status" value="2"/>
</dbReference>
<dbReference type="AlphaFoldDB" id="A0A560FFL5"/>
<gene>
    <name evidence="1" type="ORF">FBZ89_107100</name>
</gene>
<name>A0A560FFL5_9PROT</name>
<proteinExistence type="predicted"/>
<evidence type="ECO:0000313" key="2">
    <source>
        <dbReference type="Proteomes" id="UP000319859"/>
    </source>
</evidence>
<dbReference type="SUPFAM" id="SSF53850">
    <property type="entry name" value="Periplasmic binding protein-like II"/>
    <property type="match status" value="1"/>
</dbReference>
<reference evidence="1 2" key="1">
    <citation type="submission" date="2019-06" db="EMBL/GenBank/DDBJ databases">
        <title>Genomic Encyclopedia of Type Strains, Phase IV (KMG-V): Genome sequencing to study the core and pangenomes of soil and plant-associated prokaryotes.</title>
        <authorList>
            <person name="Whitman W."/>
        </authorList>
    </citation>
    <scope>NUCLEOTIDE SEQUENCE [LARGE SCALE GENOMIC DNA]</scope>
    <source>
        <strain evidence="1 2">BR 11880</strain>
    </source>
</reference>
<comment type="caution">
    <text evidence="1">The sequence shown here is derived from an EMBL/GenBank/DDBJ whole genome shotgun (WGS) entry which is preliminary data.</text>
</comment>